<feature type="region of interest" description="Disordered" evidence="2">
    <location>
        <begin position="245"/>
        <end position="340"/>
    </location>
</feature>
<dbReference type="Proteomes" id="UP000541444">
    <property type="component" value="Unassembled WGS sequence"/>
</dbReference>
<feature type="compositionally biased region" description="Low complexity" evidence="2">
    <location>
        <begin position="395"/>
        <end position="406"/>
    </location>
</feature>
<feature type="compositionally biased region" description="Polar residues" evidence="2">
    <location>
        <begin position="377"/>
        <end position="386"/>
    </location>
</feature>
<feature type="compositionally biased region" description="Basic and acidic residues" evidence="2">
    <location>
        <begin position="419"/>
        <end position="428"/>
    </location>
</feature>
<keyword evidence="1" id="KW-0175">Coiled coil</keyword>
<proteinExistence type="predicted"/>
<evidence type="ECO:0000259" key="3">
    <source>
        <dbReference type="Pfam" id="PF16746"/>
    </source>
</evidence>
<feature type="compositionally biased region" description="Low complexity" evidence="2">
    <location>
        <begin position="463"/>
        <end position="476"/>
    </location>
</feature>
<dbReference type="SUPFAM" id="SSF103657">
    <property type="entry name" value="BAR/IMD domain-like"/>
    <property type="match status" value="1"/>
</dbReference>
<feature type="compositionally biased region" description="Acidic residues" evidence="2">
    <location>
        <begin position="245"/>
        <end position="265"/>
    </location>
</feature>
<gene>
    <name evidence="4" type="ORF">GIB67_041841</name>
</gene>
<dbReference type="PANTHER" id="PTHR34119:SF1">
    <property type="entry name" value="OS04G0394700 PROTEIN"/>
    <property type="match status" value="1"/>
</dbReference>
<feature type="compositionally biased region" description="Polar residues" evidence="2">
    <location>
        <begin position="504"/>
        <end position="515"/>
    </location>
</feature>
<dbReference type="Pfam" id="PF16746">
    <property type="entry name" value="BAR_3"/>
    <property type="match status" value="1"/>
</dbReference>
<feature type="compositionally biased region" description="Polar residues" evidence="2">
    <location>
        <begin position="525"/>
        <end position="537"/>
    </location>
</feature>
<feature type="compositionally biased region" description="Polar residues" evidence="2">
    <location>
        <begin position="277"/>
        <end position="286"/>
    </location>
</feature>
<reference evidence="4 5" key="1">
    <citation type="journal article" date="2020" name="IScience">
        <title>Genome Sequencing of the Endangered Kingdonia uniflora (Circaeasteraceae, Ranunculales) Reveals Potential Mechanisms of Evolutionary Specialization.</title>
        <authorList>
            <person name="Sun Y."/>
            <person name="Deng T."/>
            <person name="Zhang A."/>
            <person name="Moore M.J."/>
            <person name="Landis J.B."/>
            <person name="Lin N."/>
            <person name="Zhang H."/>
            <person name="Zhang X."/>
            <person name="Huang J."/>
            <person name="Zhang X."/>
            <person name="Sun H."/>
            <person name="Wang H."/>
        </authorList>
    </citation>
    <scope>NUCLEOTIDE SEQUENCE [LARGE SCALE GENOMIC DNA]</scope>
    <source>
        <strain evidence="4">TB1705</strain>
        <tissue evidence="4">Leaf</tissue>
    </source>
</reference>
<feature type="domain" description="BAR" evidence="3">
    <location>
        <begin position="33"/>
        <end position="234"/>
    </location>
</feature>
<dbReference type="CDD" id="cd07307">
    <property type="entry name" value="BAR"/>
    <property type="match status" value="1"/>
</dbReference>
<protein>
    <recommendedName>
        <fullName evidence="3">BAR domain-containing protein</fullName>
    </recommendedName>
</protein>
<dbReference type="Gene3D" id="1.20.1270.60">
    <property type="entry name" value="Arfaptin homology (AH) domain/BAR domain"/>
    <property type="match status" value="1"/>
</dbReference>
<comment type="caution">
    <text evidence="4">The sequence shown here is derived from an EMBL/GenBank/DDBJ whole genome shotgun (WGS) entry which is preliminary data.</text>
</comment>
<dbReference type="InterPro" id="IPR037488">
    <property type="entry name" value="At2g33490-like"/>
</dbReference>
<evidence type="ECO:0000256" key="2">
    <source>
        <dbReference type="SAM" id="MobiDB-lite"/>
    </source>
</evidence>
<feature type="compositionally biased region" description="Basic and acidic residues" evidence="2">
    <location>
        <begin position="303"/>
        <end position="312"/>
    </location>
</feature>
<sequence>MKSSFKKLRGFTVLHKNESKERRDLHFPPQLDELAQASEDMQDMRNFYDSLLSAAAATTNSAYEFSESLQELGACLLEKTASNDDEESDAVLLKLGKMQFEIQKLVDRYRSHIVQTISTPSDSLLNELRNVEEMKRQCDAKRDKYEEMLVAQRERGRSRSTKGEILYQELLKAYREYEEEANAFVFRLKSLKTGQSRSLLTQAARHHAAQLSFFRNGLKCLEAIDPHVRLVSEQQHIDYNFDGLEEYDSEDSDSDDSEANDDGELSFDYGQHDGQEAVSTSRNSMELDQVDLSFPQVSNTEAPEDKVDKNRGDFQASRNAYRAGSYSEPIYPDKNPERLQQSSARISYTYVLPTPADTKNRAHAGLTNPVSRPRQPSPTFNTQLSKPSEPRKSVVTESNSNTTSITLPPPLADGLFSHRPPDRGTDTKKAKVHAFSGPLLSNYTKSVLSASSPIPMLPRVVVPPSSSPKASPNVSPKINELHELPRPPTRPFGHSLPLLPRGQEISSTRTSTSGASPLPKPPVTVTRSFSIPSTSGSPRGGMGLRMASKAEDVDSPPLTPISFANIKVPSATSEVTRPGHTRGT</sequence>
<organism evidence="4 5">
    <name type="scientific">Kingdonia uniflora</name>
    <dbReference type="NCBI Taxonomy" id="39325"/>
    <lineage>
        <taxon>Eukaryota</taxon>
        <taxon>Viridiplantae</taxon>
        <taxon>Streptophyta</taxon>
        <taxon>Embryophyta</taxon>
        <taxon>Tracheophyta</taxon>
        <taxon>Spermatophyta</taxon>
        <taxon>Magnoliopsida</taxon>
        <taxon>Ranunculales</taxon>
        <taxon>Circaeasteraceae</taxon>
        <taxon>Kingdonia</taxon>
    </lineage>
</organism>
<dbReference type="GO" id="GO:0005737">
    <property type="term" value="C:cytoplasm"/>
    <property type="evidence" value="ECO:0007669"/>
    <property type="project" value="InterPro"/>
</dbReference>
<dbReference type="OrthoDB" id="1925034at2759"/>
<dbReference type="InterPro" id="IPR027267">
    <property type="entry name" value="AH/BAR_dom_sf"/>
</dbReference>
<evidence type="ECO:0000313" key="5">
    <source>
        <dbReference type="Proteomes" id="UP000541444"/>
    </source>
</evidence>
<evidence type="ECO:0000256" key="1">
    <source>
        <dbReference type="SAM" id="Coils"/>
    </source>
</evidence>
<accession>A0A7J7L5Z3</accession>
<keyword evidence="5" id="KW-1185">Reference proteome</keyword>
<dbReference type="PANTHER" id="PTHR34119">
    <property type="entry name" value="HYDROXYPROLINE-RICH GLYCOPROTEIN-LIKE"/>
    <property type="match status" value="1"/>
</dbReference>
<dbReference type="InterPro" id="IPR004148">
    <property type="entry name" value="BAR_dom"/>
</dbReference>
<evidence type="ECO:0000313" key="4">
    <source>
        <dbReference type="EMBL" id="KAF6137968.1"/>
    </source>
</evidence>
<feature type="region of interest" description="Disordered" evidence="2">
    <location>
        <begin position="355"/>
        <end position="428"/>
    </location>
</feature>
<feature type="coiled-coil region" evidence="1">
    <location>
        <begin position="124"/>
        <end position="151"/>
    </location>
</feature>
<feature type="region of interest" description="Disordered" evidence="2">
    <location>
        <begin position="463"/>
        <end position="558"/>
    </location>
</feature>
<dbReference type="AlphaFoldDB" id="A0A7J7L5Z3"/>
<dbReference type="EMBL" id="JACGCM010002618">
    <property type="protein sequence ID" value="KAF6137968.1"/>
    <property type="molecule type" value="Genomic_DNA"/>
</dbReference>
<name>A0A7J7L5Z3_9MAGN</name>